<comment type="similarity">
    <text evidence="1">Belongs to the universal stress protein A family.</text>
</comment>
<dbReference type="Pfam" id="PF00582">
    <property type="entry name" value="Usp"/>
    <property type="match status" value="2"/>
</dbReference>
<dbReference type="EMBL" id="JANUAU010000005">
    <property type="protein sequence ID" value="MCS3677966.1"/>
    <property type="molecule type" value="Genomic_DNA"/>
</dbReference>
<dbReference type="InterPro" id="IPR006016">
    <property type="entry name" value="UspA"/>
</dbReference>
<dbReference type="InterPro" id="IPR006015">
    <property type="entry name" value="Universal_stress_UspA"/>
</dbReference>
<name>A0A9X2Q1U7_9BACT</name>
<dbReference type="Gene3D" id="3.40.50.12370">
    <property type="match status" value="1"/>
</dbReference>
<dbReference type="RefSeq" id="WP_259045294.1">
    <property type="nucleotide sequence ID" value="NZ_JANTZW010000002.1"/>
</dbReference>
<dbReference type="PANTHER" id="PTHR46268">
    <property type="entry name" value="STRESS RESPONSE PROTEIN NHAX"/>
    <property type="match status" value="1"/>
</dbReference>
<feature type="domain" description="UspA" evidence="2">
    <location>
        <begin position="7"/>
        <end position="144"/>
    </location>
</feature>
<feature type="domain" description="UspA" evidence="2">
    <location>
        <begin position="157"/>
        <end position="294"/>
    </location>
</feature>
<gene>
    <name evidence="3" type="ORF">GGP71_001894</name>
</gene>
<proteinExistence type="inferred from homology"/>
<dbReference type="PRINTS" id="PR01438">
    <property type="entry name" value="UNVRSLSTRESS"/>
</dbReference>
<dbReference type="CDD" id="cd00293">
    <property type="entry name" value="USP-like"/>
    <property type="match status" value="2"/>
</dbReference>
<evidence type="ECO:0000313" key="4">
    <source>
        <dbReference type="Proteomes" id="UP001155027"/>
    </source>
</evidence>
<dbReference type="SUPFAM" id="SSF52402">
    <property type="entry name" value="Adenine nucleotide alpha hydrolases-like"/>
    <property type="match status" value="2"/>
</dbReference>
<dbReference type="AlphaFoldDB" id="A0A9X2Q1U7"/>
<sequence length="300" mass="32691">MFELNDLLLAFDFSPSSKRALAYGADLLQRTDARLHLMHVQEVPQGPFQREPRSPVPTYKLEEEFEERCQDALSAHGLDADDDRLTFNAERADAVAPALVRYAESKDVGMIAMGTHGRRGVERAFYGSVAEETLRTAPTPVFTVQSPDDEEAAASVERIVAPVDFSNPSRGALQQAGRLATIYEAPLKLVHVVETPDTPSVYGPESPTVTSHKTKEKAETALEDWGSDLAGGDLTVSYVVHRGEPAPSILRSAPHETDLIVMATRGLRGVRRAMLGSVTEEVLREANGPVLAARDFPTSD</sequence>
<evidence type="ECO:0000259" key="2">
    <source>
        <dbReference type="Pfam" id="PF00582"/>
    </source>
</evidence>
<reference evidence="3" key="1">
    <citation type="submission" date="2022-08" db="EMBL/GenBank/DDBJ databases">
        <title>Genomic Encyclopedia of Type Strains, Phase V (KMG-V): Genome sequencing to study the core and pangenomes of soil and plant-associated prokaryotes.</title>
        <authorList>
            <person name="Whitman W."/>
        </authorList>
    </citation>
    <scope>NUCLEOTIDE SEQUENCE</scope>
    <source>
        <strain evidence="3">0</strain>
    </source>
</reference>
<protein>
    <submittedName>
        <fullName evidence="3">Nucleotide-binding universal stress UspA family protein</fullName>
    </submittedName>
</protein>
<evidence type="ECO:0000256" key="1">
    <source>
        <dbReference type="ARBA" id="ARBA00008791"/>
    </source>
</evidence>
<comment type="caution">
    <text evidence="3">The sequence shown here is derived from an EMBL/GenBank/DDBJ whole genome shotgun (WGS) entry which is preliminary data.</text>
</comment>
<accession>A0A9X2Q1U7</accession>
<organism evidence="3 4">
    <name type="scientific">Salinibacter ruber</name>
    <dbReference type="NCBI Taxonomy" id="146919"/>
    <lineage>
        <taxon>Bacteria</taxon>
        <taxon>Pseudomonadati</taxon>
        <taxon>Rhodothermota</taxon>
        <taxon>Rhodothermia</taxon>
        <taxon>Rhodothermales</taxon>
        <taxon>Salinibacteraceae</taxon>
        <taxon>Salinibacter</taxon>
    </lineage>
</organism>
<dbReference type="Proteomes" id="UP001155027">
    <property type="component" value="Unassembled WGS sequence"/>
</dbReference>
<dbReference type="PANTHER" id="PTHR46268:SF6">
    <property type="entry name" value="UNIVERSAL STRESS PROTEIN UP12"/>
    <property type="match status" value="1"/>
</dbReference>
<evidence type="ECO:0000313" key="3">
    <source>
        <dbReference type="EMBL" id="MCS3677966.1"/>
    </source>
</evidence>